<proteinExistence type="predicted"/>
<comment type="caution">
    <text evidence="1">The sequence shown here is derived from an EMBL/GenBank/DDBJ whole genome shotgun (WGS) entry which is preliminary data.</text>
</comment>
<gene>
    <name evidence="1" type="ORF">V4C55_36975</name>
</gene>
<protein>
    <submittedName>
        <fullName evidence="1">Uncharacterized protein</fullName>
    </submittedName>
</protein>
<reference evidence="1 2" key="1">
    <citation type="submission" date="2024-01" db="EMBL/GenBank/DDBJ databases">
        <title>The diversity of rhizobia nodulating Mimosa spp. in eleven states of Brazil covering several biomes is determined by host plant, location, and edaphic factors.</title>
        <authorList>
            <person name="Rouws L."/>
            <person name="Barauna A."/>
            <person name="Beukes C."/>
            <person name="De Faria S.M."/>
            <person name="Gross E."/>
            <person name="Dos Reis Junior F.B."/>
            <person name="Simon M."/>
            <person name="Maluk M."/>
            <person name="Odee D.W."/>
            <person name="Kenicer G."/>
            <person name="Young J.P.W."/>
            <person name="Reis V.M."/>
            <person name="Zilli J."/>
            <person name="James E.K."/>
        </authorList>
    </citation>
    <scope>NUCLEOTIDE SEQUENCE [LARGE SCALE GENOMIC DNA]</scope>
    <source>
        <strain evidence="1 2">JPY77</strain>
    </source>
</reference>
<sequence length="79" mass="8485">MAVAYTAEDSARRILSIMVDRFNLNVGGNLPFGSFNTAWHSDGFTATDFAAGRDYAEQQGWVSVNQLGLKLEPAGFAAA</sequence>
<evidence type="ECO:0000313" key="1">
    <source>
        <dbReference type="EMBL" id="MEM5291326.1"/>
    </source>
</evidence>
<dbReference type="RefSeq" id="WP_201660845.1">
    <property type="nucleotide sequence ID" value="NZ_CAJHCS010000042.1"/>
</dbReference>
<dbReference type="EMBL" id="JAZHGC010000048">
    <property type="protein sequence ID" value="MEM5291326.1"/>
    <property type="molecule type" value="Genomic_DNA"/>
</dbReference>
<organism evidence="1 2">
    <name type="scientific">Paraburkholderia sabiae</name>
    <dbReference type="NCBI Taxonomy" id="273251"/>
    <lineage>
        <taxon>Bacteria</taxon>
        <taxon>Pseudomonadati</taxon>
        <taxon>Pseudomonadota</taxon>
        <taxon>Betaproteobacteria</taxon>
        <taxon>Burkholderiales</taxon>
        <taxon>Burkholderiaceae</taxon>
        <taxon>Paraburkholderia</taxon>
    </lineage>
</organism>
<name>A0ABU9QPF9_9BURK</name>
<accession>A0ABU9QPF9</accession>
<keyword evidence="2" id="KW-1185">Reference proteome</keyword>
<evidence type="ECO:0000313" key="2">
    <source>
        <dbReference type="Proteomes" id="UP001494588"/>
    </source>
</evidence>
<dbReference type="Proteomes" id="UP001494588">
    <property type="component" value="Unassembled WGS sequence"/>
</dbReference>